<dbReference type="Pfam" id="PF21027">
    <property type="entry name" value="Sde0182_C"/>
    <property type="match status" value="1"/>
</dbReference>
<dbReference type="Pfam" id="PF00395">
    <property type="entry name" value="SLH"/>
    <property type="match status" value="1"/>
</dbReference>
<sequence length="677" mass="74640">MAANAAIDVNTDAPRTIITTDPELDDLNSMLRVLLYSNEIDIVGLVYSASQHHWMGDPATGLAPKRWPEISPDTIYHIDQAINAYEKVQSNLRVHDARYPTAESLRDMTYWGNVKNIGEMAEDTDGSNFIKEILLDDEPGQVFLQAWGGPNTIARALKSIEDEYKGTPQWDAIYDKIVAKTVITSWGQQDTTFRDYIKPNWPDIHNREVSTSVWGYGSRGVVLPEHAVYHTPEWTAANVSTVGPMGAEYRVWGDGKQMAAGFDSEDYFALSGYTADELRAMGYGVWTPPQAKGGWISEGDSSNFALLMDNGLTSWAHPSWGGWGGRQAPNASGDPLQWANRGVRDIGPDGQPRNDYAAARWFEDFQLDYAARMQWTVTDDYDDANHQPDLTVTQGLDHTVRAGQSVTLSGTATDPDGDDVALKWWDYAEAGSYPGAAVIAPQTGSSATLEVPADAVPGETIHLILEGTDNGSPALTHYQRVVLTVGEPFTDVTWDNQFYNEISWLSAANISTGWDNGDGTRSYRPLANINRDAMAAFLYREAGSPTYVAPRVSPFTDVNTDNQFYKEISWLSTQGITTGWDNGDGTYSFRPLEPIARDAMAAFLYREAGNPAFEAPAASPFEDVTPATQFYKEITWMHGTGIATGWEGNDGRDYYRPLAPVARDAMAAFLYRATNPA</sequence>
<dbReference type="Gene3D" id="3.90.245.10">
    <property type="entry name" value="Ribonucleoside hydrolase-like"/>
    <property type="match status" value="1"/>
</dbReference>
<reference evidence="2 3" key="1">
    <citation type="submission" date="2018-11" db="EMBL/GenBank/DDBJ databases">
        <title>Complete genome sequencing of the Actinobacteria Serinibacter sp. K3-2.</title>
        <authorList>
            <person name="Rakitin A.L."/>
            <person name="Beletsky A.V."/>
            <person name="Mardanov A.V."/>
            <person name="Ravin N.V."/>
            <person name="Gromova A.S."/>
            <person name="Filippova S.N."/>
            <person name="Gal'Chenko V.F."/>
        </authorList>
    </citation>
    <scope>NUCLEOTIDE SEQUENCE [LARGE SCALE GENOMIC DNA]</scope>
    <source>
        <strain evidence="2 3">K3-2</strain>
    </source>
</reference>
<feature type="domain" description="SLH" evidence="1">
    <location>
        <begin position="620"/>
        <end position="677"/>
    </location>
</feature>
<dbReference type="GO" id="GO:0016799">
    <property type="term" value="F:hydrolase activity, hydrolyzing N-glycosyl compounds"/>
    <property type="evidence" value="ECO:0007669"/>
    <property type="project" value="InterPro"/>
</dbReference>
<dbReference type="PROSITE" id="PS51272">
    <property type="entry name" value="SLH"/>
    <property type="match status" value="3"/>
</dbReference>
<dbReference type="AlphaFoldDB" id="A0A4Z1E616"/>
<organism evidence="2 3">
    <name type="scientific">Serinibacter arcticus</name>
    <dbReference type="NCBI Taxonomy" id="1655435"/>
    <lineage>
        <taxon>Bacteria</taxon>
        <taxon>Bacillati</taxon>
        <taxon>Actinomycetota</taxon>
        <taxon>Actinomycetes</taxon>
        <taxon>Micrococcales</taxon>
        <taxon>Beutenbergiaceae</taxon>
        <taxon>Serinibacter</taxon>
    </lineage>
</organism>
<dbReference type="InterPro" id="IPR001119">
    <property type="entry name" value="SLH_dom"/>
</dbReference>
<name>A0A4Z1E616_9MICO</name>
<evidence type="ECO:0000259" key="1">
    <source>
        <dbReference type="PROSITE" id="PS51272"/>
    </source>
</evidence>
<feature type="domain" description="SLH" evidence="1">
    <location>
        <begin position="551"/>
        <end position="618"/>
    </location>
</feature>
<dbReference type="Proteomes" id="UP000297318">
    <property type="component" value="Unassembled WGS sequence"/>
</dbReference>
<comment type="caution">
    <text evidence="2">The sequence shown here is derived from an EMBL/GenBank/DDBJ whole genome shotgun (WGS) entry which is preliminary data.</text>
</comment>
<dbReference type="GO" id="GO:0005975">
    <property type="term" value="P:carbohydrate metabolic process"/>
    <property type="evidence" value="ECO:0007669"/>
    <property type="project" value="UniProtKB-ARBA"/>
</dbReference>
<dbReference type="SUPFAM" id="SSF53590">
    <property type="entry name" value="Nucleoside hydrolase"/>
    <property type="match status" value="1"/>
</dbReference>
<dbReference type="Gene3D" id="2.60.40.10">
    <property type="entry name" value="Immunoglobulins"/>
    <property type="match status" value="1"/>
</dbReference>
<keyword evidence="3" id="KW-1185">Reference proteome</keyword>
<proteinExistence type="predicted"/>
<dbReference type="EMBL" id="RHPJ01000001">
    <property type="protein sequence ID" value="TGO06770.1"/>
    <property type="molecule type" value="Genomic_DNA"/>
</dbReference>
<dbReference type="Pfam" id="PF07632">
    <property type="entry name" value="Sde182_NH-like"/>
    <property type="match status" value="1"/>
</dbReference>
<protein>
    <submittedName>
        <fullName evidence="2">Glycerol-3-phosphate ABC transporter, periplasmic glycerol-3-phosphate-binding protein</fullName>
    </submittedName>
</protein>
<evidence type="ECO:0000313" key="2">
    <source>
        <dbReference type="EMBL" id="TGO06770.1"/>
    </source>
</evidence>
<accession>A0A4Z1E616</accession>
<dbReference type="InterPro" id="IPR013783">
    <property type="entry name" value="Ig-like_fold"/>
</dbReference>
<dbReference type="InterPro" id="IPR036452">
    <property type="entry name" value="Ribo_hydro-like"/>
</dbReference>
<feature type="domain" description="SLH" evidence="1">
    <location>
        <begin position="485"/>
        <end position="550"/>
    </location>
</feature>
<dbReference type="InterPro" id="IPR011483">
    <property type="entry name" value="Sde182_NH-like"/>
</dbReference>
<gene>
    <name evidence="2" type="ORF">SERN_0962</name>
</gene>
<dbReference type="InterPro" id="IPR048527">
    <property type="entry name" value="Sde182_C"/>
</dbReference>
<evidence type="ECO:0000313" key="3">
    <source>
        <dbReference type="Proteomes" id="UP000297318"/>
    </source>
</evidence>